<sequence>MSFTAWTKVTPKTDGQTSSDSKGDKPAQSGKTDDKTPTTPAAKPVVRVTKRSYVYTKSGKIAKKNGKRVVLKKSSTRSLSNAKLVTIKGQKYYQIGRNQYVKASSVIAPIKKANVKATVKGRKNAKVRAYTPTAQLPFRQKELQVHCKAQHQRQDLLQGFRQELMDSSKQIKH</sequence>
<dbReference type="Pfam" id="PF03217">
    <property type="entry name" value="SlpA"/>
    <property type="match status" value="1"/>
</dbReference>
<dbReference type="EMBL" id="JAOTGY010000011">
    <property type="protein sequence ID" value="MDB6258371.1"/>
    <property type="molecule type" value="Genomic_DNA"/>
</dbReference>
<reference evidence="3" key="1">
    <citation type="journal article" date="2022" name="Microorganisms">
        <title>Antibiotic Susceptibility, Resistance Gene Determinants and Corresponding Genomic Regions in Lactobacillus amylovorus Isolates Derived from Wild Boars and Domestic Pigs.</title>
        <authorList>
            <person name="Moravkova M."/>
            <person name="Kostovova I."/>
            <person name="Kavanova K."/>
            <person name="Pechar R."/>
            <person name="Stanek S."/>
            <person name="Brychta A."/>
            <person name="Zeman M."/>
            <person name="Kubasova T."/>
        </authorList>
    </citation>
    <scope>NUCLEOTIDE SEQUENCE</scope>
    <source>
        <strain evidence="3">M490A</strain>
    </source>
</reference>
<name>A0A9X4ABF0_LACAM</name>
<feature type="domain" description="S-layer protein C-terminal" evidence="2">
    <location>
        <begin position="46"/>
        <end position="104"/>
    </location>
</feature>
<dbReference type="Proteomes" id="UP001141981">
    <property type="component" value="Unassembled WGS sequence"/>
</dbReference>
<organism evidence="3 4">
    <name type="scientific">Lactobacillus amylovorus</name>
    <dbReference type="NCBI Taxonomy" id="1604"/>
    <lineage>
        <taxon>Bacteria</taxon>
        <taxon>Bacillati</taxon>
        <taxon>Bacillota</taxon>
        <taxon>Bacilli</taxon>
        <taxon>Lactobacillales</taxon>
        <taxon>Lactobacillaceae</taxon>
        <taxon>Lactobacillus</taxon>
    </lineage>
</organism>
<comment type="caution">
    <text evidence="3">The sequence shown here is derived from an EMBL/GenBank/DDBJ whole genome shotgun (WGS) entry which is preliminary data.</text>
</comment>
<reference evidence="3" key="2">
    <citation type="submission" date="2022-10" db="EMBL/GenBank/DDBJ databases">
        <authorList>
            <person name="Kostovova I."/>
            <person name="Moravkova M."/>
            <person name="Pechar R."/>
        </authorList>
    </citation>
    <scope>NUCLEOTIDE SEQUENCE</scope>
    <source>
        <strain evidence="3">M490A</strain>
    </source>
</reference>
<dbReference type="AlphaFoldDB" id="A0A9X4ABF0"/>
<dbReference type="RefSeq" id="WP_271868119.1">
    <property type="nucleotide sequence ID" value="NZ_JAOTGX010000009.1"/>
</dbReference>
<accession>A0A9X4ABF0</accession>
<evidence type="ECO:0000313" key="3">
    <source>
        <dbReference type="EMBL" id="MDB6258371.1"/>
    </source>
</evidence>
<evidence type="ECO:0000313" key="4">
    <source>
        <dbReference type="Proteomes" id="UP001141981"/>
    </source>
</evidence>
<feature type="region of interest" description="Disordered" evidence="1">
    <location>
        <begin position="1"/>
        <end position="45"/>
    </location>
</feature>
<dbReference type="InterPro" id="IPR024968">
    <property type="entry name" value="SlpA_C_lactobacillus"/>
</dbReference>
<feature type="compositionally biased region" description="Basic and acidic residues" evidence="1">
    <location>
        <begin position="21"/>
        <end position="36"/>
    </location>
</feature>
<evidence type="ECO:0000256" key="1">
    <source>
        <dbReference type="SAM" id="MobiDB-lite"/>
    </source>
</evidence>
<protein>
    <submittedName>
        <fullName evidence="3">SLAP domain-containing protein</fullName>
    </submittedName>
</protein>
<evidence type="ECO:0000259" key="2">
    <source>
        <dbReference type="Pfam" id="PF03217"/>
    </source>
</evidence>
<gene>
    <name evidence="3" type="ORF">ODU72_06755</name>
</gene>
<proteinExistence type="predicted"/>